<dbReference type="VEuPathDB" id="MicrosporidiaDB:M896_042040"/>
<organism evidence="2 3">
    <name type="scientific">Ordospora colligata OC4</name>
    <dbReference type="NCBI Taxonomy" id="1354746"/>
    <lineage>
        <taxon>Eukaryota</taxon>
        <taxon>Fungi</taxon>
        <taxon>Fungi incertae sedis</taxon>
        <taxon>Microsporidia</taxon>
        <taxon>Ordosporidae</taxon>
        <taxon>Ordospora</taxon>
    </lineage>
</organism>
<dbReference type="Gene3D" id="1.10.8.270">
    <property type="entry name" value="putative rabgap domain of human tbc1 domain family member 14 like domains"/>
    <property type="match status" value="1"/>
</dbReference>
<dbReference type="SUPFAM" id="SSF47923">
    <property type="entry name" value="Ypt/Rab-GAP domain of gyp1p"/>
    <property type="match status" value="2"/>
</dbReference>
<reference evidence="2 3" key="1">
    <citation type="journal article" date="2014" name="MBio">
        <title>The Ordospora colligata genome; evolution of extreme reduction in microsporidia and host-to-parasite horizontal gene transfer.</title>
        <authorList>
            <person name="Pombert J.-F."/>
            <person name="Haag K.L."/>
            <person name="Beidas S."/>
            <person name="Ebert D."/>
            <person name="Keeling P.J."/>
        </authorList>
    </citation>
    <scope>NUCLEOTIDE SEQUENCE [LARGE SCALE GENOMIC DNA]</scope>
    <source>
        <strain evidence="2 3">OC4</strain>
    </source>
</reference>
<dbReference type="EMBL" id="JOKQ01000004">
    <property type="protein sequence ID" value="KHN70004.1"/>
    <property type="molecule type" value="Genomic_DNA"/>
</dbReference>
<keyword evidence="3" id="KW-1185">Reference proteome</keyword>
<dbReference type="PANTHER" id="PTHR22957:SF26">
    <property type="entry name" value="LD44506P"/>
    <property type="match status" value="1"/>
</dbReference>
<sequence length="319" mass="37133">MATSGEQLFGNEVIDEKLLRDLCFGGIESKYRGIAWRVIFHIVGLRKRMHMKEIETKHMKYIEMASKIGYVCQGGYGAECKGCESKKDTDVMICGKKKTLNVSKKIMHQIDIDVKRIDMKYRICLGMDISYVYYRVLLLVAYRRPTLGYIQGMADILVPFIVVFSQENSEKMESSAYFCYSRLLDEIQHNMTGLQVKMIKRLDAVIRTIDPDYHAFLKDVGIEMHMFAFRWFNCFFIREFKVPTIYKVLDTIFASDNICESLLYFGVALLMKFKNALIGNDFSHGILFLQNIYENEWEEAEIELMLSSAKFYRSVMSGQ</sequence>
<dbReference type="OrthoDB" id="26371at2759"/>
<proteinExistence type="predicted"/>
<dbReference type="InParanoid" id="A0A0B2UL39"/>
<protein>
    <submittedName>
        <fullName evidence="2">GTPase activating protein</fullName>
    </submittedName>
</protein>
<dbReference type="PROSITE" id="PS50086">
    <property type="entry name" value="TBC_RABGAP"/>
    <property type="match status" value="1"/>
</dbReference>
<dbReference type="GeneID" id="26261642"/>
<dbReference type="SMART" id="SM00164">
    <property type="entry name" value="TBC"/>
    <property type="match status" value="1"/>
</dbReference>
<dbReference type="AlphaFoldDB" id="A0A0B2UL39"/>
<dbReference type="RefSeq" id="XP_014564046.1">
    <property type="nucleotide sequence ID" value="XM_014708560.1"/>
</dbReference>
<feature type="domain" description="Rab-GAP TBC" evidence="1">
    <location>
        <begin position="26"/>
        <end position="256"/>
    </location>
</feature>
<evidence type="ECO:0000313" key="2">
    <source>
        <dbReference type="EMBL" id="KHN70004.1"/>
    </source>
</evidence>
<dbReference type="Gene3D" id="1.10.472.80">
    <property type="entry name" value="Ypt/Rab-GAP domain of gyp1p, domain 3"/>
    <property type="match status" value="1"/>
</dbReference>
<dbReference type="STRING" id="1354746.A0A0B2UL39"/>
<dbReference type="FunCoup" id="A0A0B2UL39">
    <property type="interactions" value="199"/>
</dbReference>
<dbReference type="Proteomes" id="UP000031056">
    <property type="component" value="Unassembled WGS sequence"/>
</dbReference>
<name>A0A0B2UL39_9MICR</name>
<dbReference type="InterPro" id="IPR035969">
    <property type="entry name" value="Rab-GAP_TBC_sf"/>
</dbReference>
<dbReference type="PANTHER" id="PTHR22957">
    <property type="entry name" value="TBC1 DOMAIN FAMILY MEMBER GTPASE-ACTIVATING PROTEIN"/>
    <property type="match status" value="1"/>
</dbReference>
<dbReference type="GO" id="GO:0005096">
    <property type="term" value="F:GTPase activator activity"/>
    <property type="evidence" value="ECO:0007669"/>
    <property type="project" value="TreeGrafter"/>
</dbReference>
<dbReference type="Pfam" id="PF00566">
    <property type="entry name" value="RabGAP-TBC"/>
    <property type="match status" value="1"/>
</dbReference>
<dbReference type="HOGENOM" id="CLU_018687_5_0_1"/>
<dbReference type="InterPro" id="IPR000195">
    <property type="entry name" value="Rab-GAP-TBC_dom"/>
</dbReference>
<accession>A0A0B2UL39</accession>
<comment type="caution">
    <text evidence="2">The sequence shown here is derived from an EMBL/GenBank/DDBJ whole genome shotgun (WGS) entry which is preliminary data.</text>
</comment>
<evidence type="ECO:0000313" key="3">
    <source>
        <dbReference type="Proteomes" id="UP000031056"/>
    </source>
</evidence>
<gene>
    <name evidence="2" type="ORF">M896_042040</name>
</gene>
<evidence type="ECO:0000259" key="1">
    <source>
        <dbReference type="PROSITE" id="PS50086"/>
    </source>
</evidence>